<gene>
    <name evidence="2" type="ORF">NDU88_000466</name>
</gene>
<evidence type="ECO:0000313" key="2">
    <source>
        <dbReference type="EMBL" id="KAJ1175175.1"/>
    </source>
</evidence>
<dbReference type="AlphaFoldDB" id="A0AAV7TFJ9"/>
<reference evidence="2" key="1">
    <citation type="journal article" date="2022" name="bioRxiv">
        <title>Sequencing and chromosome-scale assembly of the giantPleurodeles waltlgenome.</title>
        <authorList>
            <person name="Brown T."/>
            <person name="Elewa A."/>
            <person name="Iarovenko S."/>
            <person name="Subramanian E."/>
            <person name="Araus A.J."/>
            <person name="Petzold A."/>
            <person name="Susuki M."/>
            <person name="Suzuki K.-i.T."/>
            <person name="Hayashi T."/>
            <person name="Toyoda A."/>
            <person name="Oliveira C."/>
            <person name="Osipova E."/>
            <person name="Leigh N.D."/>
            <person name="Simon A."/>
            <person name="Yun M.H."/>
        </authorList>
    </citation>
    <scope>NUCLEOTIDE SEQUENCE</scope>
    <source>
        <strain evidence="2">20211129_DDA</strain>
        <tissue evidence="2">Liver</tissue>
    </source>
</reference>
<feature type="compositionally biased region" description="Basic and acidic residues" evidence="1">
    <location>
        <begin position="7"/>
        <end position="19"/>
    </location>
</feature>
<sequence length="99" mass="11808">MWQRQAAEGRKRAKERREEREDDMTSQAVKSVIGEDDRARRPRGVESIIEEDDERERDAWLTQVWRRRRKHIKGQEGGRRKIRNGDISMLSTNVIGKYT</sequence>
<keyword evidence="3" id="KW-1185">Reference proteome</keyword>
<name>A0AAV7TFJ9_PLEWA</name>
<evidence type="ECO:0000256" key="1">
    <source>
        <dbReference type="SAM" id="MobiDB-lite"/>
    </source>
</evidence>
<evidence type="ECO:0000313" key="3">
    <source>
        <dbReference type="Proteomes" id="UP001066276"/>
    </source>
</evidence>
<dbReference type="EMBL" id="JANPWB010000006">
    <property type="protein sequence ID" value="KAJ1175175.1"/>
    <property type="molecule type" value="Genomic_DNA"/>
</dbReference>
<accession>A0AAV7TFJ9</accession>
<dbReference type="Proteomes" id="UP001066276">
    <property type="component" value="Chromosome 3_2"/>
</dbReference>
<proteinExistence type="predicted"/>
<protein>
    <submittedName>
        <fullName evidence="2">Uncharacterized protein</fullName>
    </submittedName>
</protein>
<comment type="caution">
    <text evidence="2">The sequence shown here is derived from an EMBL/GenBank/DDBJ whole genome shotgun (WGS) entry which is preliminary data.</text>
</comment>
<feature type="region of interest" description="Disordered" evidence="1">
    <location>
        <begin position="1"/>
        <end position="40"/>
    </location>
</feature>
<organism evidence="2 3">
    <name type="scientific">Pleurodeles waltl</name>
    <name type="common">Iberian ribbed newt</name>
    <dbReference type="NCBI Taxonomy" id="8319"/>
    <lineage>
        <taxon>Eukaryota</taxon>
        <taxon>Metazoa</taxon>
        <taxon>Chordata</taxon>
        <taxon>Craniata</taxon>
        <taxon>Vertebrata</taxon>
        <taxon>Euteleostomi</taxon>
        <taxon>Amphibia</taxon>
        <taxon>Batrachia</taxon>
        <taxon>Caudata</taxon>
        <taxon>Salamandroidea</taxon>
        <taxon>Salamandridae</taxon>
        <taxon>Pleurodelinae</taxon>
        <taxon>Pleurodeles</taxon>
    </lineage>
</organism>